<protein>
    <submittedName>
        <fullName evidence="1">Uncharacterized protein</fullName>
    </submittedName>
</protein>
<name>A0A1M6SG60_XYLRU</name>
<evidence type="ECO:0000313" key="2">
    <source>
        <dbReference type="Proteomes" id="UP000184130"/>
    </source>
</evidence>
<dbReference type="RefSeq" id="WP_073205096.1">
    <property type="nucleotide sequence ID" value="NZ_FRBD01000003.1"/>
</dbReference>
<organism evidence="1 2">
    <name type="scientific">Xylanibacter ruminicola</name>
    <name type="common">Prevotella ruminicola</name>
    <dbReference type="NCBI Taxonomy" id="839"/>
    <lineage>
        <taxon>Bacteria</taxon>
        <taxon>Pseudomonadati</taxon>
        <taxon>Bacteroidota</taxon>
        <taxon>Bacteroidia</taxon>
        <taxon>Bacteroidales</taxon>
        <taxon>Prevotellaceae</taxon>
        <taxon>Xylanibacter</taxon>
    </lineage>
</organism>
<dbReference type="AlphaFoldDB" id="A0A1M6SG60"/>
<gene>
    <name evidence="1" type="ORF">SAMN05216463_103165</name>
</gene>
<sequence length="295" mass="32244">MSINIQGKPLKEWVDKQKKKDGVMIVHRGTQRTQFGTSTYEGAIVTLMDDKDVRYENADISLRLNGKDYRMTGNLVERKGGIWYVDGSIVDLPEQEQAPHMAEDITEMEEKVDEKVDDAVNSFLNTFGITNINCNQTGSKHKSSTRSFNIKNDFSGGETIIHGTGTTTIKTGRRTVIKGGSVNIRRGDKKYTIKGDTIEKIDGRWYADGKAVDWDSIGGEYAESSVVSIEINGDVQNLATSSGDVTVNGNVQNIRTGSGDVECNDAVNVNTGSGDVHCKNITGMVSTGSGDIYNR</sequence>
<proteinExistence type="predicted"/>
<dbReference type="EMBL" id="FRBD01000003">
    <property type="protein sequence ID" value="SHK43488.1"/>
    <property type="molecule type" value="Genomic_DNA"/>
</dbReference>
<accession>A0A1M6SG60</accession>
<evidence type="ECO:0000313" key="1">
    <source>
        <dbReference type="EMBL" id="SHK43488.1"/>
    </source>
</evidence>
<dbReference type="Proteomes" id="UP000184130">
    <property type="component" value="Unassembled WGS sequence"/>
</dbReference>
<reference evidence="1 2" key="1">
    <citation type="submission" date="2016-11" db="EMBL/GenBank/DDBJ databases">
        <authorList>
            <person name="Jaros S."/>
            <person name="Januszkiewicz K."/>
            <person name="Wedrychowicz H."/>
        </authorList>
    </citation>
    <scope>NUCLEOTIDE SEQUENCE [LARGE SCALE GENOMIC DNA]</scope>
    <source>
        <strain evidence="1 2">KHT3</strain>
    </source>
</reference>